<feature type="signal peptide" evidence="9">
    <location>
        <begin position="1"/>
        <end position="20"/>
    </location>
</feature>
<keyword evidence="6" id="KW-0393">Immunoglobulin domain</keyword>
<dbReference type="InterPro" id="IPR036179">
    <property type="entry name" value="Ig-like_dom_sf"/>
</dbReference>
<dbReference type="GO" id="GO:0050863">
    <property type="term" value="P:regulation of T cell activation"/>
    <property type="evidence" value="ECO:0007669"/>
    <property type="project" value="UniProtKB-ARBA"/>
</dbReference>
<keyword evidence="3 8" id="KW-0472">Membrane</keyword>
<evidence type="ECO:0000256" key="2">
    <source>
        <dbReference type="ARBA" id="ARBA00022729"/>
    </source>
</evidence>
<dbReference type="SUPFAM" id="SSF48726">
    <property type="entry name" value="Immunoglobulin"/>
    <property type="match status" value="1"/>
</dbReference>
<accession>A0AAV1PWH2</accession>
<protein>
    <submittedName>
        <fullName evidence="11">Uncharacterized protein LOC121882877 isoform X1</fullName>
    </submittedName>
</protein>
<dbReference type="GO" id="GO:0005102">
    <property type="term" value="F:signaling receptor binding"/>
    <property type="evidence" value="ECO:0007669"/>
    <property type="project" value="TreeGrafter"/>
</dbReference>
<dbReference type="InterPro" id="IPR013783">
    <property type="entry name" value="Ig-like_fold"/>
</dbReference>
<organism evidence="11 12">
    <name type="scientific">Scomber scombrus</name>
    <name type="common">Atlantic mackerel</name>
    <name type="synonym">Scomber vernalis</name>
    <dbReference type="NCBI Taxonomy" id="13677"/>
    <lineage>
        <taxon>Eukaryota</taxon>
        <taxon>Metazoa</taxon>
        <taxon>Chordata</taxon>
        <taxon>Craniata</taxon>
        <taxon>Vertebrata</taxon>
        <taxon>Euteleostomi</taxon>
        <taxon>Actinopterygii</taxon>
        <taxon>Neopterygii</taxon>
        <taxon>Teleostei</taxon>
        <taxon>Neoteleostei</taxon>
        <taxon>Acanthomorphata</taxon>
        <taxon>Pelagiaria</taxon>
        <taxon>Scombriformes</taxon>
        <taxon>Scombridae</taxon>
        <taxon>Scomber</taxon>
    </lineage>
</organism>
<evidence type="ECO:0000313" key="12">
    <source>
        <dbReference type="Proteomes" id="UP001314229"/>
    </source>
</evidence>
<evidence type="ECO:0000256" key="6">
    <source>
        <dbReference type="ARBA" id="ARBA00023319"/>
    </source>
</evidence>
<evidence type="ECO:0000256" key="3">
    <source>
        <dbReference type="ARBA" id="ARBA00023136"/>
    </source>
</evidence>
<dbReference type="GO" id="GO:0009897">
    <property type="term" value="C:external side of plasma membrane"/>
    <property type="evidence" value="ECO:0007669"/>
    <property type="project" value="TreeGrafter"/>
</dbReference>
<feature type="transmembrane region" description="Helical" evidence="8">
    <location>
        <begin position="171"/>
        <end position="192"/>
    </location>
</feature>
<dbReference type="EMBL" id="CAWUFR010000316">
    <property type="protein sequence ID" value="CAK6975808.1"/>
    <property type="molecule type" value="Genomic_DNA"/>
</dbReference>
<feature type="chain" id="PRO_5043561648" evidence="9">
    <location>
        <begin position="21"/>
        <end position="230"/>
    </location>
</feature>
<gene>
    <name evidence="11" type="ORF">FSCOSCO3_A004336</name>
</gene>
<evidence type="ECO:0000256" key="7">
    <source>
        <dbReference type="SAM" id="MobiDB-lite"/>
    </source>
</evidence>
<dbReference type="Proteomes" id="UP001314229">
    <property type="component" value="Unassembled WGS sequence"/>
</dbReference>
<dbReference type="Gene3D" id="2.60.40.10">
    <property type="entry name" value="Immunoglobulins"/>
    <property type="match status" value="1"/>
</dbReference>
<feature type="region of interest" description="Disordered" evidence="7">
    <location>
        <begin position="206"/>
        <end position="230"/>
    </location>
</feature>
<comment type="caution">
    <text evidence="11">The sequence shown here is derived from an EMBL/GenBank/DDBJ whole genome shotgun (WGS) entry which is preliminary data.</text>
</comment>
<dbReference type="PROSITE" id="PS50835">
    <property type="entry name" value="IG_LIKE"/>
    <property type="match status" value="1"/>
</dbReference>
<keyword evidence="5" id="KW-0325">Glycoprotein</keyword>
<reference evidence="11 12" key="1">
    <citation type="submission" date="2024-01" db="EMBL/GenBank/DDBJ databases">
        <authorList>
            <person name="Alioto T."/>
            <person name="Alioto T."/>
            <person name="Gomez Garrido J."/>
        </authorList>
    </citation>
    <scope>NUCLEOTIDE SEQUENCE [LARGE SCALE GENOMIC DNA]</scope>
</reference>
<dbReference type="GO" id="GO:1903037">
    <property type="term" value="P:regulation of leukocyte cell-cell adhesion"/>
    <property type="evidence" value="ECO:0007669"/>
    <property type="project" value="UniProtKB-ARBA"/>
</dbReference>
<dbReference type="FunFam" id="2.60.40.10:FF:000142">
    <property type="entry name" value="V-set domain-containing T-cell activation inhibitor 1"/>
    <property type="match status" value="1"/>
</dbReference>
<dbReference type="InterPro" id="IPR003599">
    <property type="entry name" value="Ig_sub"/>
</dbReference>
<dbReference type="PANTHER" id="PTHR24100:SF151">
    <property type="entry name" value="ICOS LIGAND"/>
    <property type="match status" value="1"/>
</dbReference>
<evidence type="ECO:0000256" key="1">
    <source>
        <dbReference type="ARBA" id="ARBA00004370"/>
    </source>
</evidence>
<keyword evidence="2 9" id="KW-0732">Signal</keyword>
<dbReference type="InterPro" id="IPR007110">
    <property type="entry name" value="Ig-like_dom"/>
</dbReference>
<proteinExistence type="predicted"/>
<feature type="domain" description="Ig-like" evidence="10">
    <location>
        <begin position="16"/>
        <end position="119"/>
    </location>
</feature>
<evidence type="ECO:0000313" key="11">
    <source>
        <dbReference type="EMBL" id="CAK6975808.1"/>
    </source>
</evidence>
<feature type="compositionally biased region" description="Basic and acidic residues" evidence="7">
    <location>
        <begin position="220"/>
        <end position="230"/>
    </location>
</feature>
<keyword evidence="12" id="KW-1185">Reference proteome</keyword>
<dbReference type="GO" id="GO:0001817">
    <property type="term" value="P:regulation of cytokine production"/>
    <property type="evidence" value="ECO:0007669"/>
    <property type="project" value="TreeGrafter"/>
</dbReference>
<keyword evidence="4" id="KW-1015">Disulfide bond</keyword>
<evidence type="ECO:0000256" key="4">
    <source>
        <dbReference type="ARBA" id="ARBA00023157"/>
    </source>
</evidence>
<dbReference type="SMART" id="SM00409">
    <property type="entry name" value="IG"/>
    <property type="match status" value="1"/>
</dbReference>
<dbReference type="PANTHER" id="PTHR24100">
    <property type="entry name" value="BUTYROPHILIN"/>
    <property type="match status" value="1"/>
</dbReference>
<keyword evidence="8" id="KW-0812">Transmembrane</keyword>
<dbReference type="AlphaFoldDB" id="A0AAV1PWH2"/>
<dbReference type="GO" id="GO:0050852">
    <property type="term" value="P:T cell receptor signaling pathway"/>
    <property type="evidence" value="ECO:0007669"/>
    <property type="project" value="TreeGrafter"/>
</dbReference>
<dbReference type="InterPro" id="IPR013106">
    <property type="entry name" value="Ig_V-set"/>
</dbReference>
<dbReference type="Pfam" id="PF07686">
    <property type="entry name" value="V-set"/>
    <property type="match status" value="1"/>
</dbReference>
<keyword evidence="8" id="KW-1133">Transmembrane helix</keyword>
<dbReference type="InterPro" id="IPR050504">
    <property type="entry name" value="IgSF_BTN/MOG"/>
</dbReference>
<evidence type="ECO:0000256" key="8">
    <source>
        <dbReference type="SAM" id="Phobius"/>
    </source>
</evidence>
<evidence type="ECO:0000256" key="5">
    <source>
        <dbReference type="ARBA" id="ARBA00023180"/>
    </source>
</evidence>
<evidence type="ECO:0000256" key="9">
    <source>
        <dbReference type="SAM" id="SignalP"/>
    </source>
</evidence>
<comment type="subcellular location">
    <subcellularLocation>
        <location evidence="1">Membrane</location>
    </subcellularLocation>
</comment>
<sequence>MNEIFVTILCLLSFGKDVTGVYRAICPTQPVEAEEGDEVTLPCHLDPPIDLTDYTSDWERVDLKEIVYSYRHKRHHYDAQKKRYRNRTTFNLDGLTRGNVTLQISSVQLDESGPYRCFVPDLNARCALNIIVVPKGQLSTSKRGDDVSTTRPPATHVTKTNIKDGENKATIAMYICLPLVAVLCIIGVVALFRRQIIRMIVEKMRGREEAKQEDEENNPEETKELKESRL</sequence>
<evidence type="ECO:0000259" key="10">
    <source>
        <dbReference type="PROSITE" id="PS50835"/>
    </source>
</evidence>
<name>A0AAV1PWH2_SCOSC</name>